<organism evidence="9 10">
    <name type="scientific">Hyalella azteca</name>
    <name type="common">Amphipod</name>
    <dbReference type="NCBI Taxonomy" id="294128"/>
    <lineage>
        <taxon>Eukaryota</taxon>
        <taxon>Metazoa</taxon>
        <taxon>Ecdysozoa</taxon>
        <taxon>Arthropoda</taxon>
        <taxon>Crustacea</taxon>
        <taxon>Multicrustacea</taxon>
        <taxon>Malacostraca</taxon>
        <taxon>Eumalacostraca</taxon>
        <taxon>Peracarida</taxon>
        <taxon>Amphipoda</taxon>
        <taxon>Senticaudata</taxon>
        <taxon>Talitrida</taxon>
        <taxon>Talitroidea</taxon>
        <taxon>Hyalellidae</taxon>
        <taxon>Hyalella</taxon>
    </lineage>
</organism>
<proteinExistence type="predicted"/>
<dbReference type="InterPro" id="IPR036960">
    <property type="entry name" value="T-box_sf"/>
</dbReference>
<reference evidence="10" key="1">
    <citation type="submission" date="2025-08" db="UniProtKB">
        <authorList>
            <consortium name="RefSeq"/>
        </authorList>
    </citation>
    <scope>IDENTIFICATION</scope>
    <source>
        <tissue evidence="10">Whole organism</tissue>
    </source>
</reference>
<dbReference type="InterPro" id="IPR001699">
    <property type="entry name" value="TF_T-box"/>
</dbReference>
<feature type="compositionally biased region" description="Polar residues" evidence="7">
    <location>
        <begin position="15"/>
        <end position="26"/>
    </location>
</feature>
<dbReference type="GO" id="GO:0045893">
    <property type="term" value="P:positive regulation of DNA-templated transcription"/>
    <property type="evidence" value="ECO:0007669"/>
    <property type="project" value="InterPro"/>
</dbReference>
<evidence type="ECO:0000256" key="1">
    <source>
        <dbReference type="ARBA" id="ARBA00004123"/>
    </source>
</evidence>
<protein>
    <submittedName>
        <fullName evidence="10">Optomotor-blind protein</fullName>
    </submittedName>
</protein>
<dbReference type="GO" id="GO:0000785">
    <property type="term" value="C:chromatin"/>
    <property type="evidence" value="ECO:0007669"/>
    <property type="project" value="TreeGrafter"/>
</dbReference>
<feature type="compositionally biased region" description="Polar residues" evidence="7">
    <location>
        <begin position="39"/>
        <end position="49"/>
    </location>
</feature>
<dbReference type="KEGG" id="hazt:108666078"/>
<keyword evidence="5 6" id="KW-0539">Nucleus</keyword>
<dbReference type="AlphaFoldDB" id="A0A8B7N532"/>
<dbReference type="Gene3D" id="2.60.40.820">
    <property type="entry name" value="Transcription factor, T-box"/>
    <property type="match status" value="1"/>
</dbReference>
<evidence type="ECO:0000256" key="2">
    <source>
        <dbReference type="ARBA" id="ARBA00023015"/>
    </source>
</evidence>
<dbReference type="InterPro" id="IPR008967">
    <property type="entry name" value="p53-like_TF_DNA-bd_sf"/>
</dbReference>
<feature type="compositionally biased region" description="Polar residues" evidence="7">
    <location>
        <begin position="75"/>
        <end position="87"/>
    </location>
</feature>
<accession>A0A8B7N532</accession>
<keyword evidence="2" id="KW-0805">Transcription regulation</keyword>
<dbReference type="PROSITE" id="PS01283">
    <property type="entry name" value="TBOX_1"/>
    <property type="match status" value="1"/>
</dbReference>
<dbReference type="GO" id="GO:0005634">
    <property type="term" value="C:nucleus"/>
    <property type="evidence" value="ECO:0007669"/>
    <property type="project" value="UniProtKB-SubCell"/>
</dbReference>
<feature type="region of interest" description="Disordered" evidence="7">
    <location>
        <begin position="1"/>
        <end position="108"/>
    </location>
</feature>
<comment type="subcellular location">
    <subcellularLocation>
        <location evidence="1 6">Nucleus</location>
    </subcellularLocation>
</comment>
<evidence type="ECO:0000256" key="4">
    <source>
        <dbReference type="ARBA" id="ARBA00023163"/>
    </source>
</evidence>
<dbReference type="PROSITE" id="PS50252">
    <property type="entry name" value="TBOX_3"/>
    <property type="match status" value="1"/>
</dbReference>
<dbReference type="GO" id="GO:0000978">
    <property type="term" value="F:RNA polymerase II cis-regulatory region sequence-specific DNA binding"/>
    <property type="evidence" value="ECO:0007669"/>
    <property type="project" value="InterPro"/>
</dbReference>
<evidence type="ECO:0000259" key="8">
    <source>
        <dbReference type="PROSITE" id="PS50252"/>
    </source>
</evidence>
<evidence type="ECO:0000256" key="7">
    <source>
        <dbReference type="SAM" id="MobiDB-lite"/>
    </source>
</evidence>
<evidence type="ECO:0000256" key="3">
    <source>
        <dbReference type="ARBA" id="ARBA00023125"/>
    </source>
</evidence>
<dbReference type="OrthoDB" id="7442607at2759"/>
<dbReference type="GO" id="GO:0000981">
    <property type="term" value="F:DNA-binding transcription factor activity, RNA polymerase II-specific"/>
    <property type="evidence" value="ECO:0007669"/>
    <property type="project" value="TreeGrafter"/>
</dbReference>
<evidence type="ECO:0000256" key="5">
    <source>
        <dbReference type="ARBA" id="ARBA00023242"/>
    </source>
</evidence>
<keyword evidence="4" id="KW-0804">Transcription</keyword>
<dbReference type="SMART" id="SM00425">
    <property type="entry name" value="TBOX"/>
    <property type="match status" value="1"/>
</dbReference>
<dbReference type="GeneID" id="108666078"/>
<keyword evidence="3 6" id="KW-0238">DNA-binding</keyword>
<dbReference type="GO" id="GO:0001708">
    <property type="term" value="P:cell fate specification"/>
    <property type="evidence" value="ECO:0007669"/>
    <property type="project" value="TreeGrafter"/>
</dbReference>
<evidence type="ECO:0000313" key="10">
    <source>
        <dbReference type="RefSeq" id="XP_018008379.1"/>
    </source>
</evidence>
<dbReference type="PRINTS" id="PR00937">
    <property type="entry name" value="TBOX"/>
</dbReference>
<dbReference type="PANTHER" id="PTHR11267:SF106">
    <property type="entry name" value="T-RELATED PROTEIN"/>
    <property type="match status" value="1"/>
</dbReference>
<dbReference type="PANTHER" id="PTHR11267">
    <property type="entry name" value="T-BOX PROTEIN-RELATED"/>
    <property type="match status" value="1"/>
</dbReference>
<feature type="region of interest" description="Disordered" evidence="7">
    <location>
        <begin position="332"/>
        <end position="351"/>
    </location>
</feature>
<evidence type="ECO:0000313" key="9">
    <source>
        <dbReference type="Proteomes" id="UP000694843"/>
    </source>
</evidence>
<name>A0A8B7N532_HYAAZ</name>
<feature type="domain" description="T-box" evidence="8">
    <location>
        <begin position="143"/>
        <end position="327"/>
    </location>
</feature>
<dbReference type="Proteomes" id="UP000694843">
    <property type="component" value="Unplaced"/>
</dbReference>
<dbReference type="InterPro" id="IPR046360">
    <property type="entry name" value="T-box_DNA-bd"/>
</dbReference>
<dbReference type="RefSeq" id="XP_018008379.1">
    <property type="nucleotide sequence ID" value="XM_018152890.2"/>
</dbReference>
<keyword evidence="9" id="KW-1185">Reference proteome</keyword>
<comment type="caution">
    <text evidence="6">Lacks conserved residue(s) required for the propagation of feature annotation.</text>
</comment>
<sequence>MSFGSSATPPGPLYTGSSSVLPSTSPMEGVSPHPRQTPDFPSNSNSCFNNRLHYEYTSPSFSVSEGEPSSGRPALTQQASSTPSTTEEAPVRSPMSSPAMLDPSSSFEGDSSRLVMLSRSMAAKALTLEEKGTDEALNIEVELENEELWRMFHSVRNEMIVTKSGRRMFPQLQFRVRGLQPRVLYAFSISFRQLDNHRYKYVNGEWMQGGRPEPPPPPKSYAHASSPNFGDRLMGGSVSYSGVKLTNNGGHKKKAGDDDRKEVLVWLNSLHRYVPYLNIHRVDDNLEKLVASYRISVCEFIAVTAYQNDTVTLLKISFNPFAKAFKKGKEACEDKPKKRGRALGTDQPTYPSPGHVGHVGHGAMAPWLPYHHQHLHHHHQMNVAYPPHGGTEFVCRGGPQFHHHTHQHVHVAPPYRPNVAISVSHQYIDGCPDPTLHPQLQAPQDLTHFHDRSIDRTPDRSLDRNLGRKRQKVQAASTVLHPYDYTPPTPGQLEGDCGFMAPADRRENFSNVSAETDVAGLGSSPWHADDVYRTRLWSSYDDPRGDEGCADPNAESFRNFNEVQRMNRQDLPGNSSLLYSTHRPACTPQSPDGDPGDGSLMPPPIHSPPVVYANHDMYHNHHDDPANQPMVQQHMIHGQELYHPQQYAPQNHLFHSMAAQPSAP</sequence>
<dbReference type="Pfam" id="PF00907">
    <property type="entry name" value="T-box"/>
    <property type="match status" value="1"/>
</dbReference>
<feature type="region of interest" description="Disordered" evidence="7">
    <location>
        <begin position="582"/>
        <end position="608"/>
    </location>
</feature>
<dbReference type="InterPro" id="IPR018186">
    <property type="entry name" value="TF_T-box_CS"/>
</dbReference>
<gene>
    <name evidence="10" type="primary">LOC108666078</name>
</gene>
<dbReference type="SUPFAM" id="SSF49417">
    <property type="entry name" value="p53-like transcription factors"/>
    <property type="match status" value="1"/>
</dbReference>
<evidence type="ECO:0000256" key="6">
    <source>
        <dbReference type="PROSITE-ProRule" id="PRU00201"/>
    </source>
</evidence>